<dbReference type="InterPro" id="IPR025164">
    <property type="entry name" value="Toastrack_DUF4097"/>
</dbReference>
<dbReference type="KEGG" id="srn:A4G23_01501"/>
<dbReference type="EMBL" id="CP017316">
    <property type="protein sequence ID" value="AOT58685.1"/>
    <property type="molecule type" value="Genomic_DNA"/>
</dbReference>
<dbReference type="Proteomes" id="UP000095349">
    <property type="component" value="Chromosome"/>
</dbReference>
<evidence type="ECO:0000256" key="1">
    <source>
        <dbReference type="SAM" id="MobiDB-lite"/>
    </source>
</evidence>
<evidence type="ECO:0000259" key="2">
    <source>
        <dbReference type="Pfam" id="PF13349"/>
    </source>
</evidence>
<dbReference type="STRING" id="285473.A4G23_01501"/>
<dbReference type="Pfam" id="PF13349">
    <property type="entry name" value="DUF4097"/>
    <property type="match status" value="1"/>
</dbReference>
<evidence type="ECO:0000313" key="4">
    <source>
        <dbReference type="Proteomes" id="UP000095349"/>
    </source>
</evidence>
<keyword evidence="4" id="KW-1185">Reference proteome</keyword>
<protein>
    <recommendedName>
        <fullName evidence="2">DUF4097 domain-containing protein</fullName>
    </recommendedName>
</protein>
<evidence type="ECO:0000313" key="3">
    <source>
        <dbReference type="EMBL" id="AOT58685.1"/>
    </source>
</evidence>
<organism evidence="3 4">
    <name type="scientific">Streptomyces rubrolavendulae</name>
    <dbReference type="NCBI Taxonomy" id="285473"/>
    <lineage>
        <taxon>Bacteria</taxon>
        <taxon>Bacillati</taxon>
        <taxon>Actinomycetota</taxon>
        <taxon>Actinomycetes</taxon>
        <taxon>Kitasatosporales</taxon>
        <taxon>Streptomycetaceae</taxon>
        <taxon>Streptomyces</taxon>
    </lineage>
</organism>
<name>A0A1D8FZQ8_9ACTN</name>
<dbReference type="AlphaFoldDB" id="A0A1D8FZQ8"/>
<sequence>MSGSQGFCTWFRIGGKLVVAQDVRRRTVRSVAVVAAVVLGAGGCGSADAARAPQERKVFPFDGDVLTVDSGDSDVVLVPADVEDVEVTRRVDGWVVLGSGPEARWRMEGGTLTLDVVCDAVVQNCEAIHEVRVPRGVGVSLRGDSGDVSASGFASALTVRTDNGDVTVSGARGPLDLATDNGTLRVDGATSAKVAARSENGDIRLGLRGAPAKVEGRSSNGTVVVEVPAAAGPYAVDAGSDNGTVTTDVPREEGSPRSITAHSENGDVTVRTAN</sequence>
<proteinExistence type="predicted"/>
<dbReference type="PATRIC" id="fig|285473.5.peg.1560"/>
<feature type="domain" description="DUF4097" evidence="2">
    <location>
        <begin position="139"/>
        <end position="271"/>
    </location>
</feature>
<reference evidence="3 4" key="1">
    <citation type="submission" date="2016-09" db="EMBL/GenBank/DDBJ databases">
        <title>Streptomyces rubrolavendulae MJM4426 Genome sequencing and assembly.</title>
        <authorList>
            <person name="Kim J.-G."/>
        </authorList>
    </citation>
    <scope>NUCLEOTIDE SEQUENCE [LARGE SCALE GENOMIC DNA]</scope>
    <source>
        <strain evidence="3 4">MJM4426</strain>
    </source>
</reference>
<feature type="region of interest" description="Disordered" evidence="1">
    <location>
        <begin position="235"/>
        <end position="274"/>
    </location>
</feature>
<gene>
    <name evidence="3" type="ORF">A4G23_01501</name>
</gene>
<accession>A0A1D8FZQ8</accession>